<reference evidence="1 2" key="1">
    <citation type="submission" date="2023-11" db="EMBL/GenBank/DDBJ databases">
        <title>Genome sequence of Pseudomonas salmasensis Strain SLU99.</title>
        <authorList>
            <person name="Ghadamgahi F."/>
            <person name="Kalyandurg P.B."/>
            <person name="Catara V."/>
            <person name="Vetukuri R."/>
            <person name="Ghosh S."/>
        </authorList>
    </citation>
    <scope>NUCLEOTIDE SEQUENCE [LARGE SCALE GENOMIC DNA]</scope>
    <source>
        <strain evidence="1 2">SLU99</strain>
    </source>
</reference>
<dbReference type="Proteomes" id="UP001277967">
    <property type="component" value="Unassembled WGS sequence"/>
</dbReference>
<gene>
    <name evidence="1" type="ORF">SO486_05300</name>
</gene>
<dbReference type="RefSeq" id="WP_320746430.1">
    <property type="nucleotide sequence ID" value="NZ_JAXGGE010000001.1"/>
</dbReference>
<proteinExistence type="predicted"/>
<evidence type="ECO:0000313" key="1">
    <source>
        <dbReference type="EMBL" id="MDY4299412.1"/>
    </source>
</evidence>
<evidence type="ECO:0000313" key="2">
    <source>
        <dbReference type="Proteomes" id="UP001277967"/>
    </source>
</evidence>
<protein>
    <submittedName>
        <fullName evidence="1">Uncharacterized protein</fullName>
    </submittedName>
</protein>
<dbReference type="InterPro" id="IPR045633">
    <property type="entry name" value="DUF6414"/>
</dbReference>
<organism evidence="1 2">
    <name type="scientific">Pseudomonas salmasensis</name>
    <dbReference type="NCBI Taxonomy" id="2745514"/>
    <lineage>
        <taxon>Bacteria</taxon>
        <taxon>Pseudomonadati</taxon>
        <taxon>Pseudomonadota</taxon>
        <taxon>Gammaproteobacteria</taxon>
        <taxon>Pseudomonadales</taxon>
        <taxon>Pseudomonadaceae</taxon>
        <taxon>Pseudomonas</taxon>
    </lineage>
</organism>
<sequence>MRNFLYLDEYKMYSLSSQLFEGVTDYILHESKTQKADNETQKGPVASGRVIAEIIETTSASIEKKFLHDYAYSIFEDKLSSSEKLTNVDSRATFQELNPEISGNKFVRITARAQFLDSKDVVKTLDTLVDMQDSISIISNNDIRLEIIERLNELGENKNAKLSSGPLRAELSRLSKSQRPTDEVANEKIHYKHLSTILAHGFKSRLDISMQLSDCVVSADLKRKCLKDDEDFTFKTYSRVSNVELVILGIITQYRPIGFDDSNPLHDSDSESMRDILRNSANAIHGLERQFTSGEGNEIVLDPIAVYLEL</sequence>
<name>A0ABU5FGH3_9PSED</name>
<keyword evidence="2" id="KW-1185">Reference proteome</keyword>
<comment type="caution">
    <text evidence="1">The sequence shown here is derived from an EMBL/GenBank/DDBJ whole genome shotgun (WGS) entry which is preliminary data.</text>
</comment>
<dbReference type="Pfam" id="PF19952">
    <property type="entry name" value="DUF6414"/>
    <property type="match status" value="1"/>
</dbReference>
<dbReference type="EMBL" id="JAXGGE010000001">
    <property type="protein sequence ID" value="MDY4299412.1"/>
    <property type="molecule type" value="Genomic_DNA"/>
</dbReference>
<accession>A0ABU5FGH3</accession>